<dbReference type="Pfam" id="PF00107">
    <property type="entry name" value="ADH_zinc_N"/>
    <property type="match status" value="1"/>
</dbReference>
<dbReference type="InterPro" id="IPR002328">
    <property type="entry name" value="ADH_Zn_CS"/>
</dbReference>
<dbReference type="Pfam" id="PF08240">
    <property type="entry name" value="ADH_N"/>
    <property type="match status" value="1"/>
</dbReference>
<keyword evidence="7" id="KW-1185">Reference proteome</keyword>
<name>A0A1Y1RZP5_9SPIO</name>
<dbReference type="EMBL" id="MWQY01000006">
    <property type="protein sequence ID" value="ORC36261.1"/>
    <property type="molecule type" value="Genomic_DNA"/>
</dbReference>
<comment type="cofactor">
    <cofactor evidence="4">
        <name>Zn(2+)</name>
        <dbReference type="ChEBI" id="CHEBI:29105"/>
    </cofactor>
</comment>
<accession>A0A1Y1RZP5</accession>
<dbReference type="Proteomes" id="UP000192343">
    <property type="component" value="Unassembled WGS sequence"/>
</dbReference>
<dbReference type="InterPro" id="IPR013149">
    <property type="entry name" value="ADH-like_C"/>
</dbReference>
<organism evidence="6 7">
    <name type="scientific">Marispirochaeta aestuarii</name>
    <dbReference type="NCBI Taxonomy" id="1963862"/>
    <lineage>
        <taxon>Bacteria</taxon>
        <taxon>Pseudomonadati</taxon>
        <taxon>Spirochaetota</taxon>
        <taxon>Spirochaetia</taxon>
        <taxon>Spirochaetales</taxon>
        <taxon>Spirochaetaceae</taxon>
        <taxon>Marispirochaeta</taxon>
    </lineage>
</organism>
<dbReference type="STRING" id="1963862.B4O97_06625"/>
<evidence type="ECO:0000256" key="3">
    <source>
        <dbReference type="ARBA" id="ARBA00023002"/>
    </source>
</evidence>
<dbReference type="InterPro" id="IPR011032">
    <property type="entry name" value="GroES-like_sf"/>
</dbReference>
<dbReference type="Gene3D" id="3.90.180.10">
    <property type="entry name" value="Medium-chain alcohol dehydrogenases, catalytic domain"/>
    <property type="match status" value="1"/>
</dbReference>
<dbReference type="GO" id="GO:0008270">
    <property type="term" value="F:zinc ion binding"/>
    <property type="evidence" value="ECO:0007669"/>
    <property type="project" value="InterPro"/>
</dbReference>
<comment type="caution">
    <text evidence="6">The sequence shown here is derived from an EMBL/GenBank/DDBJ whole genome shotgun (WGS) entry which is preliminary data.</text>
</comment>
<dbReference type="PANTHER" id="PTHR43401:SF2">
    <property type="entry name" value="L-THREONINE 3-DEHYDROGENASE"/>
    <property type="match status" value="1"/>
</dbReference>
<dbReference type="RefSeq" id="WP_083049400.1">
    <property type="nucleotide sequence ID" value="NZ_MWQY01000006.1"/>
</dbReference>
<evidence type="ECO:0000256" key="1">
    <source>
        <dbReference type="ARBA" id="ARBA00022723"/>
    </source>
</evidence>
<keyword evidence="1 4" id="KW-0479">Metal-binding</keyword>
<proteinExistence type="inferred from homology"/>
<dbReference type="SUPFAM" id="SSF50129">
    <property type="entry name" value="GroES-like"/>
    <property type="match status" value="1"/>
</dbReference>
<dbReference type="OrthoDB" id="9769198at2"/>
<dbReference type="PROSITE" id="PS00059">
    <property type="entry name" value="ADH_ZINC"/>
    <property type="match status" value="1"/>
</dbReference>
<dbReference type="Gene3D" id="3.40.50.720">
    <property type="entry name" value="NAD(P)-binding Rossmann-like Domain"/>
    <property type="match status" value="1"/>
</dbReference>
<protein>
    <recommendedName>
        <fullName evidence="5">Enoyl reductase (ER) domain-containing protein</fullName>
    </recommendedName>
</protein>
<keyword evidence="3" id="KW-0560">Oxidoreductase</keyword>
<evidence type="ECO:0000256" key="2">
    <source>
        <dbReference type="ARBA" id="ARBA00022833"/>
    </source>
</evidence>
<sequence>MLQTRLPEAYTVEYRDVPVPEIGPEEVLIKVKRFGICGSDIQVYHGQHKYMTFPVVQGHEAAGTLEKIGDKVSGLKVGQAVTVQPQIFCGVCQPCKSGHPNVCQNLRVYGVHTDGLGQEYFAVPAEKIIPLPEGCSFDDGALIEPITVGVGAVRRCGDVKDRNICILGAGPIGNFTAQVAQAKGAQVMVTDINQKKLDLAASMGIKNTINTENRDLKTCIADVFGPAGADIIIDCAGAPASLTSAIKSARPASKIVIVANFKVPVEVEIPLIQRQQIDVLGVMMYIKEDFFTAVDLVSQGKVTTEGIISEYFDISKLKEAYEYIDANRLDVNKVMMTFGE</sequence>
<evidence type="ECO:0000313" key="7">
    <source>
        <dbReference type="Proteomes" id="UP000192343"/>
    </source>
</evidence>
<dbReference type="InterPro" id="IPR013154">
    <property type="entry name" value="ADH-like_N"/>
</dbReference>
<dbReference type="SUPFAM" id="SSF51735">
    <property type="entry name" value="NAD(P)-binding Rossmann-fold domains"/>
    <property type="match status" value="1"/>
</dbReference>
<evidence type="ECO:0000259" key="5">
    <source>
        <dbReference type="SMART" id="SM00829"/>
    </source>
</evidence>
<dbReference type="PANTHER" id="PTHR43401">
    <property type="entry name" value="L-THREONINE 3-DEHYDROGENASE"/>
    <property type="match status" value="1"/>
</dbReference>
<dbReference type="AlphaFoldDB" id="A0A1Y1RZP5"/>
<comment type="similarity">
    <text evidence="4">Belongs to the zinc-containing alcohol dehydrogenase family.</text>
</comment>
<evidence type="ECO:0000313" key="6">
    <source>
        <dbReference type="EMBL" id="ORC36261.1"/>
    </source>
</evidence>
<gene>
    <name evidence="6" type="ORF">B4O97_06625</name>
</gene>
<dbReference type="GO" id="GO:0016616">
    <property type="term" value="F:oxidoreductase activity, acting on the CH-OH group of donors, NAD or NADP as acceptor"/>
    <property type="evidence" value="ECO:0007669"/>
    <property type="project" value="UniProtKB-ARBA"/>
</dbReference>
<evidence type="ECO:0000256" key="4">
    <source>
        <dbReference type="RuleBase" id="RU361277"/>
    </source>
</evidence>
<reference evidence="6 7" key="1">
    <citation type="submission" date="2017-03" db="EMBL/GenBank/DDBJ databases">
        <title>Draft Genome sequence of Marispirochaeta sp. strain JC444.</title>
        <authorList>
            <person name="Shivani Y."/>
            <person name="Subhash Y."/>
            <person name="Sasikala C."/>
            <person name="Ramana C."/>
        </authorList>
    </citation>
    <scope>NUCLEOTIDE SEQUENCE [LARGE SCALE GENOMIC DNA]</scope>
    <source>
        <strain evidence="6 7">JC444</strain>
    </source>
</reference>
<dbReference type="InterPro" id="IPR036291">
    <property type="entry name" value="NAD(P)-bd_dom_sf"/>
</dbReference>
<dbReference type="SMART" id="SM00829">
    <property type="entry name" value="PKS_ER"/>
    <property type="match status" value="1"/>
</dbReference>
<feature type="domain" description="Enoyl reductase (ER)" evidence="5">
    <location>
        <begin position="5"/>
        <end position="303"/>
    </location>
</feature>
<keyword evidence="2 4" id="KW-0862">Zinc</keyword>
<dbReference type="InterPro" id="IPR050129">
    <property type="entry name" value="Zn_alcohol_dh"/>
</dbReference>
<dbReference type="InterPro" id="IPR020843">
    <property type="entry name" value="ER"/>
</dbReference>